<sequence>MVDNPETIQECIEKARQRLYQIANSHTELMHPEVIRQSMILDELINEYNKAIRLNGKTPRDKSPGMR</sequence>
<dbReference type="SUPFAM" id="SSF140500">
    <property type="entry name" value="BAS1536-like"/>
    <property type="match status" value="1"/>
</dbReference>
<accession>A0A2W0C3U5</accession>
<dbReference type="Pfam" id="PF09388">
    <property type="entry name" value="SpoOE-like"/>
    <property type="match status" value="1"/>
</dbReference>
<evidence type="ECO:0000313" key="1">
    <source>
        <dbReference type="EMBL" id="PYY27213.1"/>
    </source>
</evidence>
<dbReference type="InterPro" id="IPR037208">
    <property type="entry name" value="Spo0E-like_sf"/>
</dbReference>
<dbReference type="EMBL" id="PRLG01000022">
    <property type="protein sequence ID" value="PYY27213.1"/>
    <property type="molecule type" value="Genomic_DNA"/>
</dbReference>
<evidence type="ECO:0000313" key="2">
    <source>
        <dbReference type="Proteomes" id="UP000247459"/>
    </source>
</evidence>
<evidence type="ECO:0008006" key="3">
    <source>
        <dbReference type="Google" id="ProtNLM"/>
    </source>
</evidence>
<comment type="caution">
    <text evidence="1">The sequence shown here is derived from an EMBL/GenBank/DDBJ whole genome shotgun (WGS) entry which is preliminary data.</text>
</comment>
<dbReference type="AlphaFoldDB" id="A0A2W0C3U5"/>
<organism evidence="1 2">
    <name type="scientific">Paenibacillus illinoisensis</name>
    <dbReference type="NCBI Taxonomy" id="59845"/>
    <lineage>
        <taxon>Bacteria</taxon>
        <taxon>Bacillati</taxon>
        <taxon>Bacillota</taxon>
        <taxon>Bacilli</taxon>
        <taxon>Bacillales</taxon>
        <taxon>Paenibacillaceae</taxon>
        <taxon>Paenibacillus</taxon>
    </lineage>
</organism>
<dbReference type="GO" id="GO:0046983">
    <property type="term" value="F:protein dimerization activity"/>
    <property type="evidence" value="ECO:0007669"/>
    <property type="project" value="InterPro"/>
</dbReference>
<dbReference type="InterPro" id="IPR036638">
    <property type="entry name" value="HLH_DNA-bd_sf"/>
</dbReference>
<dbReference type="GO" id="GO:0043937">
    <property type="term" value="P:regulation of sporulation"/>
    <property type="evidence" value="ECO:0007669"/>
    <property type="project" value="InterPro"/>
</dbReference>
<dbReference type="Proteomes" id="UP000247459">
    <property type="component" value="Unassembled WGS sequence"/>
</dbReference>
<dbReference type="RefSeq" id="WP_110821674.1">
    <property type="nucleotide sequence ID" value="NZ_PRLG01000022.1"/>
</dbReference>
<gene>
    <name evidence="1" type="ORF">PIL02S_04712</name>
</gene>
<name>A0A2W0C3U5_9BACL</name>
<dbReference type="InterPro" id="IPR018540">
    <property type="entry name" value="Spo0E-like"/>
</dbReference>
<proteinExistence type="predicted"/>
<protein>
    <recommendedName>
        <fullName evidence="3">Spo0E like sporulation regulatory protein</fullName>
    </recommendedName>
</protein>
<dbReference type="Gene3D" id="4.10.280.10">
    <property type="entry name" value="Helix-loop-helix DNA-binding domain"/>
    <property type="match status" value="1"/>
</dbReference>
<reference evidence="1 2" key="1">
    <citation type="submission" date="2018-01" db="EMBL/GenBank/DDBJ databases">
        <title>Genome sequence of the PGP bacterium Paenibacillus illinoisensis E3.</title>
        <authorList>
            <person name="Rolli E."/>
            <person name="Marasco R."/>
            <person name="Bessem C."/>
            <person name="Michoud G."/>
            <person name="Gaiarsa S."/>
            <person name="Borin S."/>
            <person name="Daffonchio D."/>
        </authorList>
    </citation>
    <scope>NUCLEOTIDE SEQUENCE [LARGE SCALE GENOMIC DNA]</scope>
    <source>
        <strain evidence="1 2">E3</strain>
    </source>
</reference>
<dbReference type="OrthoDB" id="2627535at2"/>